<sequence length="530" mass="59451">MRDKDDISTWNSVRNELRQSVQTHIRGMENTVLKCIRKSFESLSNDEAKLCILLCSLFPEDWEIDIIDLFRYIVGEGILRHVYSMEGAWNRVCRLLVQLKDCCLLLEGKDSEHFKMHDVVRDAAIWISSDKAYGFYGFANKGLRRWPEIAQVDECQRISFMGNSFDSLPAEQLVFPKLRTMILKENGISTIPDSFFQGMEALLVLDLWLGDVASLPSSFPCLVNLKALFLSRSGEVNFDVTSLSLIGELKNLEIVQLQGFEFGCAVPKEFGNLTKLSCLDLLGCRGRLPRNLISRLSRLEQLYLTEVFSNWQVDDEGSSSGGAATFAELASLSSLTTLHVDIENPDVFSEFGSSPALTDFKIIVGAIIRPYTFRPSRSRSKLLAITKSTYKYKWVRDLVAKTEGLCLHNWSGMECLIGGGAEGEGLTRVGNMLFEVRELYLHSMPDMKSLCSGTQLPDDILLRKLSGLEIQDCHKLIDVLLPSCMLLRTHQLMESLVIVRCDKLERVLSLTDLVQEEEGEGGQSAAAASP</sequence>
<dbReference type="GO" id="GO:0016301">
    <property type="term" value="F:kinase activity"/>
    <property type="evidence" value="ECO:0007669"/>
    <property type="project" value="UniProtKB-KW"/>
</dbReference>
<dbReference type="InterPro" id="IPR057135">
    <property type="entry name" value="At4g27190-like_LRR"/>
</dbReference>
<dbReference type="SUPFAM" id="SSF52058">
    <property type="entry name" value="L domain-like"/>
    <property type="match status" value="1"/>
</dbReference>
<evidence type="ECO:0000313" key="2">
    <source>
        <dbReference type="EMBL" id="KAJ6827612.1"/>
    </source>
</evidence>
<dbReference type="PANTHER" id="PTHR33463:SF218">
    <property type="entry name" value="DISEASE RESISTANCE PROTEIN RPS2-LIKE"/>
    <property type="match status" value="1"/>
</dbReference>
<dbReference type="InterPro" id="IPR032675">
    <property type="entry name" value="LRR_dom_sf"/>
</dbReference>
<comment type="caution">
    <text evidence="2">The sequence shown here is derived from an EMBL/GenBank/DDBJ whole genome shotgun (WGS) entry which is preliminary data.</text>
</comment>
<evidence type="ECO:0000259" key="1">
    <source>
        <dbReference type="Pfam" id="PF23247"/>
    </source>
</evidence>
<organism evidence="2 3">
    <name type="scientific">Iris pallida</name>
    <name type="common">Sweet iris</name>
    <dbReference type="NCBI Taxonomy" id="29817"/>
    <lineage>
        <taxon>Eukaryota</taxon>
        <taxon>Viridiplantae</taxon>
        <taxon>Streptophyta</taxon>
        <taxon>Embryophyta</taxon>
        <taxon>Tracheophyta</taxon>
        <taxon>Spermatophyta</taxon>
        <taxon>Magnoliopsida</taxon>
        <taxon>Liliopsida</taxon>
        <taxon>Asparagales</taxon>
        <taxon>Iridaceae</taxon>
        <taxon>Iridoideae</taxon>
        <taxon>Irideae</taxon>
        <taxon>Iris</taxon>
    </lineage>
</organism>
<dbReference type="Pfam" id="PF23247">
    <property type="entry name" value="LRR_RPS2"/>
    <property type="match status" value="1"/>
</dbReference>
<keyword evidence="2" id="KW-0675">Receptor</keyword>
<accession>A0AAX6GGD5</accession>
<keyword evidence="2" id="KW-0418">Kinase</keyword>
<dbReference type="Pfam" id="PF13855">
    <property type="entry name" value="LRR_8"/>
    <property type="match status" value="1"/>
</dbReference>
<dbReference type="InterPro" id="IPR050905">
    <property type="entry name" value="Plant_NBS-LRR"/>
</dbReference>
<dbReference type="InterPro" id="IPR001611">
    <property type="entry name" value="Leu-rich_rpt"/>
</dbReference>
<evidence type="ECO:0000313" key="3">
    <source>
        <dbReference type="Proteomes" id="UP001140949"/>
    </source>
</evidence>
<proteinExistence type="predicted"/>
<keyword evidence="3" id="KW-1185">Reference proteome</keyword>
<dbReference type="Gene3D" id="3.80.10.10">
    <property type="entry name" value="Ribonuclease Inhibitor"/>
    <property type="match status" value="1"/>
</dbReference>
<keyword evidence="2" id="KW-0808">Transferase</keyword>
<name>A0AAX6GGD5_IRIPA</name>
<dbReference type="EMBL" id="JANAVB010020000">
    <property type="protein sequence ID" value="KAJ6827612.1"/>
    <property type="molecule type" value="Genomic_DNA"/>
</dbReference>
<dbReference type="AlphaFoldDB" id="A0AAX6GGD5"/>
<feature type="domain" description="Disease resistance protein At4g27190-like leucine-rich repeats" evidence="1">
    <location>
        <begin position="437"/>
        <end position="517"/>
    </location>
</feature>
<gene>
    <name evidence="2" type="ORF">M6B38_366920</name>
</gene>
<dbReference type="PANTHER" id="PTHR33463">
    <property type="entry name" value="NB-ARC DOMAIN-CONTAINING PROTEIN-RELATED"/>
    <property type="match status" value="1"/>
</dbReference>
<dbReference type="Proteomes" id="UP001140949">
    <property type="component" value="Unassembled WGS sequence"/>
</dbReference>
<protein>
    <submittedName>
        <fullName evidence="2">LRR receptor-like serine/threonine-protein kinaseisoform X1</fullName>
    </submittedName>
</protein>
<reference evidence="2" key="2">
    <citation type="submission" date="2023-04" db="EMBL/GenBank/DDBJ databases">
        <authorList>
            <person name="Bruccoleri R.E."/>
            <person name="Oakeley E.J."/>
            <person name="Faust A.-M."/>
            <person name="Dessus-Babus S."/>
            <person name="Altorfer M."/>
            <person name="Burckhardt D."/>
            <person name="Oertli M."/>
            <person name="Naumann U."/>
            <person name="Petersen F."/>
            <person name="Wong J."/>
        </authorList>
    </citation>
    <scope>NUCLEOTIDE SEQUENCE</scope>
    <source>
        <strain evidence="2">GSM-AAB239-AS_SAM_17_03QT</strain>
        <tissue evidence="2">Leaf</tissue>
    </source>
</reference>
<reference evidence="2" key="1">
    <citation type="journal article" date="2023" name="GigaByte">
        <title>Genome assembly of the bearded iris, Iris pallida Lam.</title>
        <authorList>
            <person name="Bruccoleri R.E."/>
            <person name="Oakeley E.J."/>
            <person name="Faust A.M.E."/>
            <person name="Altorfer M."/>
            <person name="Dessus-Babus S."/>
            <person name="Burckhardt D."/>
            <person name="Oertli M."/>
            <person name="Naumann U."/>
            <person name="Petersen F."/>
            <person name="Wong J."/>
        </authorList>
    </citation>
    <scope>NUCLEOTIDE SEQUENCE</scope>
    <source>
        <strain evidence="2">GSM-AAB239-AS_SAM_17_03QT</strain>
    </source>
</reference>